<gene>
    <name evidence="2" type="ORF">BJG266_LOCUS17484</name>
    <name evidence="3" type="ORF">QVE165_LOCUS20306</name>
</gene>
<reference evidence="2" key="1">
    <citation type="submission" date="2021-02" db="EMBL/GenBank/DDBJ databases">
        <authorList>
            <person name="Nowell W R."/>
        </authorList>
    </citation>
    <scope>NUCLEOTIDE SEQUENCE</scope>
</reference>
<sequence>MHLKSIGRKLSDEEKKEHEWATTMYFQMMIPVIILIIALFLAILNEKPNKNNTQYGANDNILTITWKIIYEKFILARITHKQNQSTQD</sequence>
<dbReference type="Proteomes" id="UP000663877">
    <property type="component" value="Unassembled WGS sequence"/>
</dbReference>
<keyword evidence="1" id="KW-0812">Transmembrane</keyword>
<keyword evidence="1" id="KW-1133">Transmembrane helix</keyword>
<dbReference type="EMBL" id="CAJNOM010000127">
    <property type="protein sequence ID" value="CAF1101187.1"/>
    <property type="molecule type" value="Genomic_DNA"/>
</dbReference>
<organism evidence="2 5">
    <name type="scientific">Adineta steineri</name>
    <dbReference type="NCBI Taxonomy" id="433720"/>
    <lineage>
        <taxon>Eukaryota</taxon>
        <taxon>Metazoa</taxon>
        <taxon>Spiralia</taxon>
        <taxon>Gnathifera</taxon>
        <taxon>Rotifera</taxon>
        <taxon>Eurotatoria</taxon>
        <taxon>Bdelloidea</taxon>
        <taxon>Adinetida</taxon>
        <taxon>Adinetidae</taxon>
        <taxon>Adineta</taxon>
    </lineage>
</organism>
<evidence type="ECO:0000313" key="3">
    <source>
        <dbReference type="EMBL" id="CAF1101187.1"/>
    </source>
</evidence>
<evidence type="ECO:0000256" key="1">
    <source>
        <dbReference type="SAM" id="Phobius"/>
    </source>
</evidence>
<accession>A0A814IWF2</accession>
<protein>
    <submittedName>
        <fullName evidence="2">Uncharacterized protein</fullName>
    </submittedName>
</protein>
<dbReference type="OrthoDB" id="10297043at2759"/>
<evidence type="ECO:0000313" key="5">
    <source>
        <dbReference type="Proteomes" id="UP000663877"/>
    </source>
</evidence>
<proteinExistence type="predicted"/>
<dbReference type="AlphaFoldDB" id="A0A814IWF2"/>
<feature type="transmembrane region" description="Helical" evidence="1">
    <location>
        <begin position="24"/>
        <end position="44"/>
    </location>
</feature>
<keyword evidence="4" id="KW-1185">Reference proteome</keyword>
<keyword evidence="1" id="KW-0472">Membrane</keyword>
<evidence type="ECO:0000313" key="4">
    <source>
        <dbReference type="Proteomes" id="UP000663832"/>
    </source>
</evidence>
<comment type="caution">
    <text evidence="2">The sequence shown here is derived from an EMBL/GenBank/DDBJ whole genome shotgun (WGS) entry which is preliminary data.</text>
</comment>
<dbReference type="Proteomes" id="UP000663832">
    <property type="component" value="Unassembled WGS sequence"/>
</dbReference>
<name>A0A814IWF2_9BILA</name>
<evidence type="ECO:0000313" key="2">
    <source>
        <dbReference type="EMBL" id="CAF1030132.1"/>
    </source>
</evidence>
<dbReference type="EMBL" id="CAJNOI010000085">
    <property type="protein sequence ID" value="CAF1030132.1"/>
    <property type="molecule type" value="Genomic_DNA"/>
</dbReference>